<evidence type="ECO:0000256" key="10">
    <source>
        <dbReference type="SAM" id="MobiDB-lite"/>
    </source>
</evidence>
<dbReference type="NCBIfam" id="TIGR03924">
    <property type="entry name" value="T7SS_EccC_a"/>
    <property type="match status" value="1"/>
</dbReference>
<feature type="region of interest" description="Disordered" evidence="10">
    <location>
        <begin position="1"/>
        <end position="54"/>
    </location>
</feature>
<gene>
    <name evidence="13" type="ORF">SAMN05660199_04140</name>
</gene>
<evidence type="ECO:0000259" key="12">
    <source>
        <dbReference type="PROSITE" id="PS50901"/>
    </source>
</evidence>
<dbReference type="SUPFAM" id="SSF52540">
    <property type="entry name" value="P-loop containing nucleoside triphosphate hydrolases"/>
    <property type="match status" value="3"/>
</dbReference>
<dbReference type="InterPro" id="IPR027417">
    <property type="entry name" value="P-loop_NTPase"/>
</dbReference>
<dbReference type="GO" id="GO:0003677">
    <property type="term" value="F:DNA binding"/>
    <property type="evidence" value="ECO:0007669"/>
    <property type="project" value="InterPro"/>
</dbReference>
<dbReference type="InterPro" id="IPR050206">
    <property type="entry name" value="FtsK/SpoIIIE/SftA"/>
</dbReference>
<dbReference type="SMART" id="SM00382">
    <property type="entry name" value="AAA"/>
    <property type="match status" value="3"/>
</dbReference>
<keyword evidence="4" id="KW-0677">Repeat</keyword>
<feature type="domain" description="FtsK" evidence="12">
    <location>
        <begin position="482"/>
        <end position="682"/>
    </location>
</feature>
<dbReference type="PANTHER" id="PTHR22683:SF1">
    <property type="entry name" value="TYPE VII SECRETION SYSTEM PROTEIN ESSC"/>
    <property type="match status" value="1"/>
</dbReference>
<keyword evidence="6 9" id="KW-0067">ATP-binding</keyword>
<feature type="binding site" evidence="9">
    <location>
        <begin position="1148"/>
        <end position="1155"/>
    </location>
    <ligand>
        <name>ATP</name>
        <dbReference type="ChEBI" id="CHEBI:30616"/>
    </ligand>
</feature>
<dbReference type="PROSITE" id="PS50901">
    <property type="entry name" value="FTSK"/>
    <property type="match status" value="3"/>
</dbReference>
<reference evidence="14" key="1">
    <citation type="submission" date="2016-10" db="EMBL/GenBank/DDBJ databases">
        <authorList>
            <person name="Varghese N."/>
            <person name="Submissions S."/>
        </authorList>
    </citation>
    <scope>NUCLEOTIDE SEQUENCE [LARGE SCALE GENOMIC DNA]</scope>
    <source>
        <strain evidence="14">DSM 45843</strain>
    </source>
</reference>
<dbReference type="RefSeq" id="WP_242654238.1">
    <property type="nucleotide sequence ID" value="NZ_FNIR01000015.1"/>
</dbReference>
<dbReference type="InterPro" id="IPR023836">
    <property type="entry name" value="EccCa-like_Actinobacteria"/>
</dbReference>
<evidence type="ECO:0000256" key="6">
    <source>
        <dbReference type="ARBA" id="ARBA00022840"/>
    </source>
</evidence>
<evidence type="ECO:0000256" key="11">
    <source>
        <dbReference type="SAM" id="Phobius"/>
    </source>
</evidence>
<dbReference type="Proteomes" id="UP000199088">
    <property type="component" value="Unassembled WGS sequence"/>
</dbReference>
<keyword evidence="5 9" id="KW-0547">Nucleotide-binding</keyword>
<comment type="subcellular location">
    <subcellularLocation>
        <location evidence="1">Cell membrane</location>
        <topology evidence="1">Multi-pass membrane protein</topology>
    </subcellularLocation>
</comment>
<keyword evidence="2" id="KW-1003">Cell membrane</keyword>
<feature type="transmembrane region" description="Helical" evidence="11">
    <location>
        <begin position="64"/>
        <end position="85"/>
    </location>
</feature>
<evidence type="ECO:0000256" key="9">
    <source>
        <dbReference type="PROSITE-ProRule" id="PRU00289"/>
    </source>
</evidence>
<feature type="binding site" evidence="9">
    <location>
        <begin position="865"/>
        <end position="872"/>
    </location>
    <ligand>
        <name>ATP</name>
        <dbReference type="ChEBI" id="CHEBI:30616"/>
    </ligand>
</feature>
<evidence type="ECO:0000256" key="2">
    <source>
        <dbReference type="ARBA" id="ARBA00022475"/>
    </source>
</evidence>
<feature type="domain" description="FtsK" evidence="12">
    <location>
        <begin position="847"/>
        <end position="1038"/>
    </location>
</feature>
<feature type="transmembrane region" description="Helical" evidence="11">
    <location>
        <begin position="92"/>
        <end position="113"/>
    </location>
</feature>
<evidence type="ECO:0000256" key="3">
    <source>
        <dbReference type="ARBA" id="ARBA00022692"/>
    </source>
</evidence>
<evidence type="ECO:0000256" key="7">
    <source>
        <dbReference type="ARBA" id="ARBA00022989"/>
    </source>
</evidence>
<feature type="domain" description="FtsK" evidence="12">
    <location>
        <begin position="1131"/>
        <end position="1315"/>
    </location>
</feature>
<dbReference type="GO" id="GO:0005886">
    <property type="term" value="C:plasma membrane"/>
    <property type="evidence" value="ECO:0007669"/>
    <property type="project" value="UniProtKB-SubCell"/>
</dbReference>
<dbReference type="Pfam" id="PF01580">
    <property type="entry name" value="FtsK_SpoIIIE"/>
    <property type="match status" value="2"/>
</dbReference>
<dbReference type="GO" id="GO:0005524">
    <property type="term" value="F:ATP binding"/>
    <property type="evidence" value="ECO:0007669"/>
    <property type="project" value="UniProtKB-UniRule"/>
</dbReference>
<organism evidence="13 14">
    <name type="scientific">Klenkia soli</name>
    <dbReference type="NCBI Taxonomy" id="1052260"/>
    <lineage>
        <taxon>Bacteria</taxon>
        <taxon>Bacillati</taxon>
        <taxon>Actinomycetota</taxon>
        <taxon>Actinomycetes</taxon>
        <taxon>Geodermatophilales</taxon>
        <taxon>Geodermatophilaceae</taxon>
        <taxon>Klenkia</taxon>
    </lineage>
</organism>
<proteinExistence type="predicted"/>
<evidence type="ECO:0000313" key="13">
    <source>
        <dbReference type="EMBL" id="SDP52672.1"/>
    </source>
</evidence>
<dbReference type="EMBL" id="FNIR01000015">
    <property type="protein sequence ID" value="SDP52672.1"/>
    <property type="molecule type" value="Genomic_DNA"/>
</dbReference>
<keyword evidence="7 11" id="KW-1133">Transmembrane helix</keyword>
<dbReference type="NCBIfam" id="TIGR03925">
    <property type="entry name" value="T7SS_EccC_b"/>
    <property type="match status" value="1"/>
</dbReference>
<name>A0A1H0TF35_9ACTN</name>
<evidence type="ECO:0000256" key="5">
    <source>
        <dbReference type="ARBA" id="ARBA00022741"/>
    </source>
</evidence>
<dbReference type="InterPro" id="IPR023837">
    <property type="entry name" value="EccCb-like_Actinobacteria"/>
</dbReference>
<accession>A0A1H0TF35</accession>
<evidence type="ECO:0000256" key="4">
    <source>
        <dbReference type="ARBA" id="ARBA00022737"/>
    </source>
</evidence>
<dbReference type="Gene3D" id="3.40.50.300">
    <property type="entry name" value="P-loop containing nucleotide triphosphate hydrolases"/>
    <property type="match status" value="3"/>
</dbReference>
<keyword evidence="3 11" id="KW-0812">Transmembrane</keyword>
<sequence length="1350" mass="144020">MTWSGRPIRYGRASPPPGQPGEEGRDLSTVVVRRRPRRDAPELPAGEIVLDPPPELPAEAGRKWSQMLMVLPMLAGAGAMALLFTSGRGGPLGYVAGGLFGVSALGMVAMGFLNGGGPGKKEMAGRRRSYLRHLSLQRRSAQRAADQQRRAMLYRHPDPDQLWTTAASHRLWERRADHADFGVVRIGLGPQALATPVVPPQTGPLDELEPLSAGALRRFVLTWSAVPDLPVSMALNGFGRVHVLGPVEQQRALARAVVAQLTTHHSPDDVLVAVCSGTDRRDAWEYAKWLPHAQHPERSDALGRVRLIAPTLPALEAQLDDLVAARPRFNPSGPVTTVGGPHVLVVLDGGETAGSDHLASEGGVEGVTVLDLSTPPSRLLDRGTLVLEVTADGRLTSRTTDGEVELGRADGLSPAAAESLARQLAPLRLSAGAVGEKAMTATTDLADLLGIGDPFAFDVSSGWAPRPNRDQLRVPIGVGADGAPLELDLKESAQDGVGPHGLLVGATGSGKSELLRTLVLALACTHDSETLNFVLSDFKGGATFTRLDRLPHTSAVITNLADELPLVDRMTDAINGELVRRQELLRSAGNYASLRDYERARLSGVPLAPLPSLLIVCDEFSELLSAKPDFIDMFVQIGRVGRSLGVHLLLASQRLEEGRLRGLDTHLSYRIALRTNSAMESRVVLSAPDAFELPRAPGFGYVKFGTDPLERFRAAYVSGTYRRASAAPDLGPSSGPAVLAYESSYVAPALPVPGEDDTAGAADVPDPTEVDTLGESLLDVLVDRLEGQGTPAHQVWLPPLQEPPTLDQLLPPLVSDPVRGLTVDNPDLTGTLRAHVGVVDRPAEQRRDPLVVDLTTSGGHAVVVGGPQSGKSTLLRSMVTSLALTHTPREVQFYCFDFGGGGLGALRGLPHVGAVAGRNDVAVVRRTIAELRGLLATREARFARLGTESITAYRRSLRAGRVPDDPFGDVLLVVDGWSTIRGEFEDLEPLVTDLATRGPSYGLHVVAAASRWLDLRPAVRDLFGTRLELRLGDTSDSMIDRRTATNVPTGTPGRGLEPGKAHILTALPRIDGEQTADDLAAGQADLVERVAEAWTGAAAPAVRLLPDHVLHEELLADPNRGFAVGISEDDLSTVHLDLSGDPHLVVFGDAESGKSAFLRSFARRIGEQCTPQEARIVALDYRRSLLGAISPEHLLAYGTSGPTATTMIEEITGVMRSRLPGPDVTTEQLRNRSWWTGPELYLLVDDYDLVAGGAPNPLAPLLEFLAQGRDVGLHLVLTRRSGGAGRALFEPVLQRLRELASPGIVLSGSREEGALVGAVRPGPQPPGRGWLVTRRGGTQLVQLAWAEPTA</sequence>
<evidence type="ECO:0000256" key="1">
    <source>
        <dbReference type="ARBA" id="ARBA00004651"/>
    </source>
</evidence>
<evidence type="ECO:0000256" key="8">
    <source>
        <dbReference type="ARBA" id="ARBA00023136"/>
    </source>
</evidence>
<keyword evidence="8 11" id="KW-0472">Membrane</keyword>
<dbReference type="InterPro" id="IPR003593">
    <property type="entry name" value="AAA+_ATPase"/>
</dbReference>
<keyword evidence="14" id="KW-1185">Reference proteome</keyword>
<feature type="binding site" evidence="9">
    <location>
        <begin position="505"/>
        <end position="512"/>
    </location>
    <ligand>
        <name>ATP</name>
        <dbReference type="ChEBI" id="CHEBI:30616"/>
    </ligand>
</feature>
<evidence type="ECO:0000313" key="14">
    <source>
        <dbReference type="Proteomes" id="UP000199088"/>
    </source>
</evidence>
<dbReference type="InterPro" id="IPR002543">
    <property type="entry name" value="FtsK_dom"/>
</dbReference>
<dbReference type="STRING" id="1052260.SAMN05660199_04140"/>
<protein>
    <submittedName>
        <fullName evidence="13">DNA segregation ATPase FtsK/SpoIIIE, S-DNA-T family</fullName>
    </submittedName>
</protein>
<dbReference type="PANTHER" id="PTHR22683">
    <property type="entry name" value="SPORULATION PROTEIN RELATED"/>
    <property type="match status" value="1"/>
</dbReference>